<accession>V8N3R4</accession>
<sequence>MEPFQLTITLL</sequence>
<gene>
    <name evidence="1" type="ORF">L345_17986</name>
</gene>
<protein>
    <submittedName>
        <fullName evidence="1">Uncharacterized protein</fullName>
    </submittedName>
</protein>
<comment type="caution">
    <text evidence="1">The sequence shown here is derived from an EMBL/GenBank/DDBJ whole genome shotgun (WGS) entry which is preliminary data.</text>
</comment>
<proteinExistence type="predicted"/>
<evidence type="ECO:0000313" key="2">
    <source>
        <dbReference type="Proteomes" id="UP000018936"/>
    </source>
</evidence>
<evidence type="ECO:0000313" key="1">
    <source>
        <dbReference type="EMBL" id="ETE56303.1"/>
    </source>
</evidence>
<dbReference type="Proteomes" id="UP000018936">
    <property type="component" value="Unassembled WGS sequence"/>
</dbReference>
<dbReference type="EMBL" id="AZIM01028532">
    <property type="protein sequence ID" value="ETE56303.1"/>
    <property type="molecule type" value="Genomic_DNA"/>
</dbReference>
<name>V8N3R4_OPHHA</name>
<keyword evidence="2" id="KW-1185">Reference proteome</keyword>
<reference evidence="1 2" key="1">
    <citation type="journal article" date="2013" name="Proc. Natl. Acad. Sci. U.S.A.">
        <title>The king cobra genome reveals dynamic gene evolution and adaptation in the snake venom system.</title>
        <authorList>
            <person name="Vonk F.J."/>
            <person name="Casewell N.R."/>
            <person name="Henkel C.V."/>
            <person name="Heimberg A.M."/>
            <person name="Jansen H.J."/>
            <person name="McCleary R.J."/>
            <person name="Kerkkamp H.M."/>
            <person name="Vos R.A."/>
            <person name="Guerreiro I."/>
            <person name="Calvete J.J."/>
            <person name="Wuster W."/>
            <person name="Woods A.E."/>
            <person name="Logan J.M."/>
            <person name="Harrison R.A."/>
            <person name="Castoe T.A."/>
            <person name="de Koning A.P."/>
            <person name="Pollock D.D."/>
            <person name="Yandell M."/>
            <person name="Calderon D."/>
            <person name="Renjifo C."/>
            <person name="Currier R.B."/>
            <person name="Salgado D."/>
            <person name="Pla D."/>
            <person name="Sanz L."/>
            <person name="Hyder A.S."/>
            <person name="Ribeiro J.M."/>
            <person name="Arntzen J.W."/>
            <person name="van den Thillart G.E."/>
            <person name="Boetzer M."/>
            <person name="Pirovano W."/>
            <person name="Dirks R.P."/>
            <person name="Spaink H.P."/>
            <person name="Duboule D."/>
            <person name="McGlinn E."/>
            <person name="Kini R.M."/>
            <person name="Richardson M.K."/>
        </authorList>
    </citation>
    <scope>NUCLEOTIDE SEQUENCE</scope>
    <source>
        <tissue evidence="1">Blood</tissue>
    </source>
</reference>
<organism evidence="1 2">
    <name type="scientific">Ophiophagus hannah</name>
    <name type="common">King cobra</name>
    <name type="synonym">Naja hannah</name>
    <dbReference type="NCBI Taxonomy" id="8665"/>
    <lineage>
        <taxon>Eukaryota</taxon>
        <taxon>Metazoa</taxon>
        <taxon>Chordata</taxon>
        <taxon>Craniata</taxon>
        <taxon>Vertebrata</taxon>
        <taxon>Euteleostomi</taxon>
        <taxon>Lepidosauria</taxon>
        <taxon>Squamata</taxon>
        <taxon>Bifurcata</taxon>
        <taxon>Unidentata</taxon>
        <taxon>Episquamata</taxon>
        <taxon>Toxicofera</taxon>
        <taxon>Serpentes</taxon>
        <taxon>Colubroidea</taxon>
        <taxon>Elapidae</taxon>
        <taxon>Elapinae</taxon>
        <taxon>Ophiophagus</taxon>
    </lineage>
</organism>